<comment type="caution">
    <text evidence="2">The sequence shown here is derived from an EMBL/GenBank/DDBJ whole genome shotgun (WGS) entry which is preliminary data.</text>
</comment>
<organism evidence="2 3">
    <name type="scientific">Sphingomonas quercus</name>
    <dbReference type="NCBI Taxonomy" id="2842451"/>
    <lineage>
        <taxon>Bacteria</taxon>
        <taxon>Pseudomonadati</taxon>
        <taxon>Pseudomonadota</taxon>
        <taxon>Alphaproteobacteria</taxon>
        <taxon>Sphingomonadales</taxon>
        <taxon>Sphingomonadaceae</taxon>
        <taxon>Sphingomonas</taxon>
    </lineage>
</organism>
<dbReference type="InterPro" id="IPR058548">
    <property type="entry name" value="MlaB-like_STAS"/>
</dbReference>
<proteinExistence type="predicted"/>
<dbReference type="EMBL" id="JAHKRT010000006">
    <property type="protein sequence ID" value="MBU3078643.1"/>
    <property type="molecule type" value="Genomic_DNA"/>
</dbReference>
<evidence type="ECO:0000313" key="2">
    <source>
        <dbReference type="EMBL" id="MBU3078643.1"/>
    </source>
</evidence>
<evidence type="ECO:0000259" key="1">
    <source>
        <dbReference type="Pfam" id="PF13466"/>
    </source>
</evidence>
<name>A0ABS6BK15_9SPHN</name>
<dbReference type="RefSeq" id="WP_216325211.1">
    <property type="nucleotide sequence ID" value="NZ_JAHKRT010000006.1"/>
</dbReference>
<sequence length="104" mass="10315">MPSLPEAGPGEGGAVRLAANASTVTAADLRRRLVAEIDGPPGDVLVDAAEVASVGQAVLQLLVAARAEAASAGRTLRFVKASPAFLNRVAGCRLGGALGLEQAA</sequence>
<reference evidence="2 3" key="1">
    <citation type="submission" date="2021-06" db="EMBL/GenBank/DDBJ databases">
        <title>Sphingomonas sp. XMGL2, whole genome shotgun sequencing project.</title>
        <authorList>
            <person name="Zhao G."/>
            <person name="Shen L."/>
        </authorList>
    </citation>
    <scope>NUCLEOTIDE SEQUENCE [LARGE SCALE GENOMIC DNA]</scope>
    <source>
        <strain evidence="2 3">XMGL2</strain>
    </source>
</reference>
<dbReference type="Pfam" id="PF13466">
    <property type="entry name" value="STAS_2"/>
    <property type="match status" value="1"/>
</dbReference>
<feature type="domain" description="MlaB-like STAS" evidence="1">
    <location>
        <begin position="16"/>
        <end position="87"/>
    </location>
</feature>
<evidence type="ECO:0000313" key="3">
    <source>
        <dbReference type="Proteomes" id="UP000776276"/>
    </source>
</evidence>
<accession>A0ABS6BK15</accession>
<gene>
    <name evidence="2" type="ORF">KOF26_12270</name>
</gene>
<protein>
    <submittedName>
        <fullName evidence="2">STAS domain-containing protein</fullName>
    </submittedName>
</protein>
<keyword evidence="3" id="KW-1185">Reference proteome</keyword>
<dbReference type="Proteomes" id="UP000776276">
    <property type="component" value="Unassembled WGS sequence"/>
</dbReference>